<evidence type="ECO:0000259" key="1">
    <source>
        <dbReference type="Pfam" id="PF12697"/>
    </source>
</evidence>
<feature type="domain" description="AB hydrolase-1" evidence="1">
    <location>
        <begin position="4"/>
        <end position="236"/>
    </location>
</feature>
<dbReference type="Proteomes" id="UP000198727">
    <property type="component" value="Unassembled WGS sequence"/>
</dbReference>
<proteinExistence type="predicted"/>
<dbReference type="Pfam" id="PF12697">
    <property type="entry name" value="Abhydrolase_6"/>
    <property type="match status" value="1"/>
</dbReference>
<keyword evidence="2" id="KW-0378">Hydrolase</keyword>
<dbReference type="InterPro" id="IPR052897">
    <property type="entry name" value="Sec-Metab_Biosynth_Hydrolase"/>
</dbReference>
<keyword evidence="3" id="KW-1185">Reference proteome</keyword>
<dbReference type="Gene3D" id="3.40.50.1820">
    <property type="entry name" value="alpha/beta hydrolase"/>
    <property type="match status" value="1"/>
</dbReference>
<evidence type="ECO:0000313" key="2">
    <source>
        <dbReference type="EMBL" id="SFQ43028.1"/>
    </source>
</evidence>
<dbReference type="InterPro" id="IPR029058">
    <property type="entry name" value="AB_hydrolase_fold"/>
</dbReference>
<gene>
    <name evidence="2" type="ORF">SAMN05421810_107126</name>
</gene>
<organism evidence="2 3">
    <name type="scientific">Amycolatopsis arida</name>
    <dbReference type="NCBI Taxonomy" id="587909"/>
    <lineage>
        <taxon>Bacteria</taxon>
        <taxon>Bacillati</taxon>
        <taxon>Actinomycetota</taxon>
        <taxon>Actinomycetes</taxon>
        <taxon>Pseudonocardiales</taxon>
        <taxon>Pseudonocardiaceae</taxon>
        <taxon>Amycolatopsis</taxon>
    </lineage>
</organism>
<dbReference type="STRING" id="587909.SAMN05421810_107126"/>
<dbReference type="InterPro" id="IPR000073">
    <property type="entry name" value="AB_hydrolase_1"/>
</dbReference>
<reference evidence="3" key="1">
    <citation type="submission" date="2016-10" db="EMBL/GenBank/DDBJ databases">
        <authorList>
            <person name="Varghese N."/>
            <person name="Submissions S."/>
        </authorList>
    </citation>
    <scope>NUCLEOTIDE SEQUENCE [LARGE SCALE GENOMIC DNA]</scope>
    <source>
        <strain evidence="3">CGMCC 4.5579</strain>
    </source>
</reference>
<dbReference type="EMBL" id="FOWW01000007">
    <property type="protein sequence ID" value="SFQ43028.1"/>
    <property type="molecule type" value="Genomic_DNA"/>
</dbReference>
<dbReference type="PANTHER" id="PTHR37017">
    <property type="entry name" value="AB HYDROLASE-1 DOMAIN-CONTAINING PROTEIN-RELATED"/>
    <property type="match status" value="1"/>
</dbReference>
<dbReference type="AlphaFoldDB" id="A0A1I5YFP6"/>
<accession>A0A1I5YFP6</accession>
<protein>
    <submittedName>
        <fullName evidence="2">Alpha/beta hydrolase family protein</fullName>
    </submittedName>
</protein>
<dbReference type="RefSeq" id="WP_092532525.1">
    <property type="nucleotide sequence ID" value="NZ_FOWW01000007.1"/>
</dbReference>
<name>A0A1I5YFP6_9PSEU</name>
<sequence length="246" mass="26625">MATFVLVPGFWLGAWAWAEVAEALRAHGHDCHPVTLPGLAERAAEGTPETDLATHVDELVGLLEGNDLRDVVLVGHSGANAPVTGAADRVPERLRRLVYVDTAPMPDGMCVADFWEPEYLRAARERVDAEGDGWRLPPPPFDPAEDPEELAGLTDEQLELLRQRATPQPFRTAAEPLRRPGATPVVPTSLIANTITPDEVQAMIDSGSPAFAVLAGVDLHHLPTGHWPMLSRPKDLTDMLDQIAQG</sequence>
<dbReference type="SUPFAM" id="SSF53474">
    <property type="entry name" value="alpha/beta-Hydrolases"/>
    <property type="match status" value="1"/>
</dbReference>
<dbReference type="PANTHER" id="PTHR37017:SF11">
    <property type="entry name" value="ESTERASE_LIPASE_THIOESTERASE DOMAIN-CONTAINING PROTEIN"/>
    <property type="match status" value="1"/>
</dbReference>
<dbReference type="OrthoDB" id="9773549at2"/>
<evidence type="ECO:0000313" key="3">
    <source>
        <dbReference type="Proteomes" id="UP000198727"/>
    </source>
</evidence>
<dbReference type="GO" id="GO:0016787">
    <property type="term" value="F:hydrolase activity"/>
    <property type="evidence" value="ECO:0007669"/>
    <property type="project" value="UniProtKB-KW"/>
</dbReference>